<comment type="caution">
    <text evidence="2">The sequence shown here is derived from an EMBL/GenBank/DDBJ whole genome shotgun (WGS) entry which is preliminary data.</text>
</comment>
<sequence>MAWSDEPHSRCNESFHQEEDMNIRRTSASVAALAALTALAACGNGNGDDGGTDSGTDADSEVQTGSEGDFVTDLEFVTGGTAGTYYPLGGELSDIFSSNTDASVNYVESGGSADNLGRIYQEQSQLGLTQNDTAANAYNGDLQDLEGQEIDNFGWISNLYPEAMHIVVREDSGIESVEDLDGTTIAVGDVGSGTRAISDAIIDYYGIEYTAEETDFGSSTEMLADGQIDATMFVVGVPVAGLTEVSATTDVELLSLDDSDVEEMVSDEFYESYSISADAYDFLDEDVTTISVFAALVASTTQVSEDLAYDLTAALFDNAGDITLDVGENISTEEALLGIGDIPLHPGAERYFDEQGIDLP</sequence>
<gene>
    <name evidence="2" type="ORF">FHX47_001101</name>
</gene>
<dbReference type="AlphaFoldDB" id="A0A7W5TRV5"/>
<dbReference type="SUPFAM" id="SSF53850">
    <property type="entry name" value="Periplasmic binding protein-like II"/>
    <property type="match status" value="1"/>
</dbReference>
<reference evidence="2 3" key="1">
    <citation type="submission" date="2020-08" db="EMBL/GenBank/DDBJ databases">
        <title>Sequencing the genomes of 1000 actinobacteria strains.</title>
        <authorList>
            <person name="Klenk H.-P."/>
        </authorList>
    </citation>
    <scope>NUCLEOTIDE SEQUENCE [LARGE SCALE GENOMIC DNA]</scope>
    <source>
        <strain evidence="2 3">DSM 28238</strain>
    </source>
</reference>
<accession>A0A7W5TRV5</accession>
<name>A0A7W5TRV5_9MICC</name>
<evidence type="ECO:0000313" key="2">
    <source>
        <dbReference type="EMBL" id="MBB3667482.1"/>
    </source>
</evidence>
<dbReference type="NCBIfam" id="TIGR02122">
    <property type="entry name" value="TRAP_TAXI"/>
    <property type="match status" value="1"/>
</dbReference>
<protein>
    <recommendedName>
        <fullName evidence="4">TAXI family TRAP transporter solute-binding subunit</fullName>
    </recommendedName>
</protein>
<dbReference type="RefSeq" id="WP_246328050.1">
    <property type="nucleotide sequence ID" value="NZ_BAABKR010000001.1"/>
</dbReference>
<dbReference type="Gene3D" id="3.40.190.10">
    <property type="entry name" value="Periplasmic binding protein-like II"/>
    <property type="match status" value="2"/>
</dbReference>
<organism evidence="2 3">
    <name type="scientific">Garicola koreensis</name>
    <dbReference type="NCBI Taxonomy" id="1262554"/>
    <lineage>
        <taxon>Bacteria</taxon>
        <taxon>Bacillati</taxon>
        <taxon>Actinomycetota</taxon>
        <taxon>Actinomycetes</taxon>
        <taxon>Micrococcales</taxon>
        <taxon>Micrococcaceae</taxon>
        <taxon>Garicola</taxon>
    </lineage>
</organism>
<evidence type="ECO:0008006" key="4">
    <source>
        <dbReference type="Google" id="ProtNLM"/>
    </source>
</evidence>
<evidence type="ECO:0000313" key="3">
    <source>
        <dbReference type="Proteomes" id="UP000547528"/>
    </source>
</evidence>
<keyword evidence="3" id="KW-1185">Reference proteome</keyword>
<dbReference type="Proteomes" id="UP000547528">
    <property type="component" value="Unassembled WGS sequence"/>
</dbReference>
<evidence type="ECO:0000256" key="1">
    <source>
        <dbReference type="SAM" id="MobiDB-lite"/>
    </source>
</evidence>
<proteinExistence type="predicted"/>
<dbReference type="Pfam" id="PF16868">
    <property type="entry name" value="NMT1_3"/>
    <property type="match status" value="1"/>
</dbReference>
<dbReference type="PANTHER" id="PTHR42941">
    <property type="entry name" value="SLL1037 PROTEIN"/>
    <property type="match status" value="1"/>
</dbReference>
<dbReference type="EMBL" id="JACIBT010000002">
    <property type="protein sequence ID" value="MBB3667482.1"/>
    <property type="molecule type" value="Genomic_DNA"/>
</dbReference>
<dbReference type="InterPro" id="IPR011852">
    <property type="entry name" value="TRAP_TAXI"/>
</dbReference>
<feature type="region of interest" description="Disordered" evidence="1">
    <location>
        <begin position="47"/>
        <end position="67"/>
    </location>
</feature>
<dbReference type="PANTHER" id="PTHR42941:SF1">
    <property type="entry name" value="SLL1037 PROTEIN"/>
    <property type="match status" value="1"/>
</dbReference>